<evidence type="ECO:0000256" key="9">
    <source>
        <dbReference type="ARBA" id="ARBA00060950"/>
    </source>
</evidence>
<reference evidence="13 14" key="1">
    <citation type="journal article" date="2024" name="Nat. Commun.">
        <title>Phylogenomics reveals the evolutionary origins of lichenization in chlorophyte algae.</title>
        <authorList>
            <person name="Puginier C."/>
            <person name="Libourel C."/>
            <person name="Otte J."/>
            <person name="Skaloud P."/>
            <person name="Haon M."/>
            <person name="Grisel S."/>
            <person name="Petersen M."/>
            <person name="Berrin J.G."/>
            <person name="Delaux P.M."/>
            <person name="Dal Grande F."/>
            <person name="Keller J."/>
        </authorList>
    </citation>
    <scope>NUCLEOTIDE SEQUENCE [LARGE SCALE GENOMIC DNA]</scope>
    <source>
        <strain evidence="13 14">SAG 2043</strain>
    </source>
</reference>
<keyword evidence="14" id="KW-1185">Reference proteome</keyword>
<keyword evidence="3" id="KW-0934">Plastid</keyword>
<keyword evidence="4" id="KW-0645">Protease</keyword>
<evidence type="ECO:0000256" key="4">
    <source>
        <dbReference type="ARBA" id="ARBA00022670"/>
    </source>
</evidence>
<keyword evidence="6" id="KW-0720">Serine protease</keyword>
<feature type="region of interest" description="Disordered" evidence="11">
    <location>
        <begin position="838"/>
        <end position="860"/>
    </location>
</feature>
<comment type="function">
    <text evidence="8">Serine-type protease active in vitro against the LHCII N-terminal. Cleaves its substrate on the carboxy-side of Glu residues.</text>
</comment>
<dbReference type="GO" id="GO:0009570">
    <property type="term" value="C:chloroplast stroma"/>
    <property type="evidence" value="ECO:0007669"/>
    <property type="project" value="UniProtKB-SubCell"/>
</dbReference>
<feature type="compositionally biased region" description="Pro residues" evidence="11">
    <location>
        <begin position="195"/>
        <end position="206"/>
    </location>
</feature>
<feature type="compositionally biased region" description="Polar residues" evidence="11">
    <location>
        <begin position="539"/>
        <end position="548"/>
    </location>
</feature>
<dbReference type="AlphaFoldDB" id="A0AAW1R507"/>
<gene>
    <name evidence="13" type="ORF">WJX72_002171</name>
</gene>
<dbReference type="GO" id="GO:0006508">
    <property type="term" value="P:proteolysis"/>
    <property type="evidence" value="ECO:0007669"/>
    <property type="project" value="UniProtKB-KW"/>
</dbReference>
<evidence type="ECO:0000256" key="6">
    <source>
        <dbReference type="ARBA" id="ARBA00022825"/>
    </source>
</evidence>
<evidence type="ECO:0000256" key="2">
    <source>
        <dbReference type="ARBA" id="ARBA00022528"/>
    </source>
</evidence>
<accession>A0AAW1R507</accession>
<evidence type="ECO:0000256" key="1">
    <source>
        <dbReference type="ARBA" id="ARBA00004470"/>
    </source>
</evidence>
<dbReference type="Gene3D" id="2.120.10.30">
    <property type="entry name" value="TolB, C-terminal domain"/>
    <property type="match status" value="1"/>
</dbReference>
<evidence type="ECO:0000256" key="5">
    <source>
        <dbReference type="ARBA" id="ARBA00022801"/>
    </source>
</evidence>
<dbReference type="InterPro" id="IPR029058">
    <property type="entry name" value="AB_hydrolase_fold"/>
</dbReference>
<feature type="region of interest" description="Disordered" evidence="11">
    <location>
        <begin position="1"/>
        <end position="21"/>
    </location>
</feature>
<evidence type="ECO:0000256" key="11">
    <source>
        <dbReference type="SAM" id="MobiDB-lite"/>
    </source>
</evidence>
<evidence type="ECO:0000313" key="14">
    <source>
        <dbReference type="Proteomes" id="UP001489004"/>
    </source>
</evidence>
<keyword evidence="5" id="KW-0378">Hydrolase</keyword>
<dbReference type="Pfam" id="PF00326">
    <property type="entry name" value="Peptidase_S9"/>
    <property type="match status" value="1"/>
</dbReference>
<dbReference type="EMBL" id="JALJOR010000001">
    <property type="protein sequence ID" value="KAK9828809.1"/>
    <property type="molecule type" value="Genomic_DNA"/>
</dbReference>
<evidence type="ECO:0000256" key="8">
    <source>
        <dbReference type="ARBA" id="ARBA00054431"/>
    </source>
</evidence>
<feature type="region of interest" description="Disordered" evidence="11">
    <location>
        <begin position="192"/>
        <end position="212"/>
    </location>
</feature>
<feature type="compositionally biased region" description="Low complexity" evidence="11">
    <location>
        <begin position="1"/>
        <end position="11"/>
    </location>
</feature>
<feature type="region of interest" description="Disordered" evidence="11">
    <location>
        <begin position="539"/>
        <end position="559"/>
    </location>
</feature>
<dbReference type="PANTHER" id="PTHR42776:SF28">
    <property type="entry name" value="GLUTAMYL ENDOPEPTIDASE, CHLOROPLASTIC-RELATED"/>
    <property type="match status" value="1"/>
</dbReference>
<organism evidence="13 14">
    <name type="scientific">[Myrmecia] bisecta</name>
    <dbReference type="NCBI Taxonomy" id="41462"/>
    <lineage>
        <taxon>Eukaryota</taxon>
        <taxon>Viridiplantae</taxon>
        <taxon>Chlorophyta</taxon>
        <taxon>core chlorophytes</taxon>
        <taxon>Trebouxiophyceae</taxon>
        <taxon>Trebouxiales</taxon>
        <taxon>Trebouxiaceae</taxon>
        <taxon>Myrmecia</taxon>
    </lineage>
</organism>
<dbReference type="PANTHER" id="PTHR42776">
    <property type="entry name" value="SERINE PEPTIDASE S9 FAMILY MEMBER"/>
    <property type="match status" value="1"/>
</dbReference>
<dbReference type="Gene3D" id="3.40.50.1820">
    <property type="entry name" value="alpha/beta hydrolase"/>
    <property type="match status" value="1"/>
</dbReference>
<dbReference type="SUPFAM" id="SSF82171">
    <property type="entry name" value="DPP6 N-terminal domain-like"/>
    <property type="match status" value="1"/>
</dbReference>
<keyword evidence="7" id="KW-0809">Transit peptide</keyword>
<dbReference type="GO" id="GO:0004252">
    <property type="term" value="F:serine-type endopeptidase activity"/>
    <property type="evidence" value="ECO:0007669"/>
    <property type="project" value="TreeGrafter"/>
</dbReference>
<keyword evidence="2" id="KW-0150">Chloroplast</keyword>
<sequence>MAAHASAAPQAQREVATGYRLPPKEIAEIVDHPPEPNLSFSPDRKKVLQLDRPPPNPPITELARAELKLAGLRIDAEQWSRSRMGYNTGLALFDMTDDLVLPPPEGTQTRIHGIPEGYWINYVTWSDDSRWLAFTLRSTGAADAPPRGPLELWVADVETGTARPLLPDFGVNSIFDDYVWVDNDTIIATVVPRDVGPPPARPPVPVGPKIQDNTEGKLAQARTYPDLLKDEHDEELFEYYTTSQLAFITVSTGEVKLVGPARMYTDITPSPDAQWLLIAWIERPFSFNVPCGRFPKRVELWDRQGKPVKELAYLPLAEDIPIAFNSVRQGPRSLGFRSDQPAELTWIECQDGGDPAVEVSPRDIVYTLPAAEAAAGAPPRRFTQTDLRCGGVAWGRGDLALVYESWWKTRRSIVYTIAPDNPEAGMKVLFDRNSEDAYTSPGSPASRRTANGSYVLAMVDDERKLLMQGTGASPEGNRPFLDVLEVDTGKTERLWQSSPPHLEYTSSLFCDLDDAPIRLADMKLLLSRESATEPPQIYIQSWSGQDSPPTERKLTDFPHPYPTLKNIQKEIVRYKRADGLDLSATLYLPPGYDKERGGKLPCLLWAYPKEYKSKDAAGQIRTSPHQFSGIGSTSPLLWLSRKYAILDGPAMPIVAEGDAEPNDTYVEQLTASARAAVEELDRRGVVDLARIAVGGHSYGAFMAANLLAHAPDLFACGIARSGAYNRTLTPFGFQAEERTIWQAADTYSAMSPFLQAHRIHKPLLLIHGEDDNNTGTFPMQSERFYSALKGHGAPCKLVLLPHESHGYRARESIMHTLYEMDAWMERYCVATSDASANGNSGEARVSSNGGSPVPQPLSKL</sequence>
<evidence type="ECO:0000313" key="13">
    <source>
        <dbReference type="EMBL" id="KAK9828809.1"/>
    </source>
</evidence>
<dbReference type="FunFam" id="3.40.50.1820:FF:000049">
    <property type="entry name" value="probable glutamyl endopeptidase, chloroplastic"/>
    <property type="match status" value="1"/>
</dbReference>
<feature type="compositionally biased region" description="Polar residues" evidence="11">
    <location>
        <begin position="838"/>
        <end position="850"/>
    </location>
</feature>
<evidence type="ECO:0000256" key="3">
    <source>
        <dbReference type="ARBA" id="ARBA00022640"/>
    </source>
</evidence>
<evidence type="ECO:0000256" key="7">
    <source>
        <dbReference type="ARBA" id="ARBA00022946"/>
    </source>
</evidence>
<dbReference type="InterPro" id="IPR011042">
    <property type="entry name" value="6-blade_b-propeller_TolB-like"/>
</dbReference>
<protein>
    <recommendedName>
        <fullName evidence="10">Probable glutamyl endopeptidase, chloroplastic</fullName>
    </recommendedName>
</protein>
<comment type="caution">
    <text evidence="13">The sequence shown here is derived from an EMBL/GenBank/DDBJ whole genome shotgun (WGS) entry which is preliminary data.</text>
</comment>
<comment type="subcellular location">
    <subcellularLocation>
        <location evidence="1">Plastid</location>
        <location evidence="1">Chloroplast stroma</location>
    </subcellularLocation>
</comment>
<comment type="similarity">
    <text evidence="9">Belongs to the peptidase S9D family.</text>
</comment>
<proteinExistence type="inferred from homology"/>
<dbReference type="InterPro" id="IPR001375">
    <property type="entry name" value="Peptidase_S9_cat"/>
</dbReference>
<evidence type="ECO:0000259" key="12">
    <source>
        <dbReference type="Pfam" id="PF00326"/>
    </source>
</evidence>
<dbReference type="SUPFAM" id="SSF53474">
    <property type="entry name" value="alpha/beta-Hydrolases"/>
    <property type="match status" value="1"/>
</dbReference>
<feature type="domain" description="Peptidase S9 prolyl oligopeptidase catalytic" evidence="12">
    <location>
        <begin position="675"/>
        <end position="827"/>
    </location>
</feature>
<dbReference type="Proteomes" id="UP001489004">
    <property type="component" value="Unassembled WGS sequence"/>
</dbReference>
<evidence type="ECO:0000256" key="10">
    <source>
        <dbReference type="ARBA" id="ARBA00073000"/>
    </source>
</evidence>
<name>A0AAW1R507_9CHLO</name>